<dbReference type="AlphaFoldDB" id="A0AAV4M0S4"/>
<evidence type="ECO:0000313" key="1">
    <source>
        <dbReference type="EMBL" id="GIX65691.1"/>
    </source>
</evidence>
<name>A0AAV4M0S4_BABCB</name>
<accession>A0AAV4M0S4</accession>
<organism evidence="1 2">
    <name type="scientific">Babesia caballi</name>
    <dbReference type="NCBI Taxonomy" id="5871"/>
    <lineage>
        <taxon>Eukaryota</taxon>
        <taxon>Sar</taxon>
        <taxon>Alveolata</taxon>
        <taxon>Apicomplexa</taxon>
        <taxon>Aconoidasida</taxon>
        <taxon>Piroplasmida</taxon>
        <taxon>Babesiidae</taxon>
        <taxon>Babesia</taxon>
    </lineage>
</organism>
<dbReference type="Pfam" id="PF12785">
    <property type="entry name" value="VESA1_N"/>
    <property type="match status" value="1"/>
</dbReference>
<gene>
    <name evidence="1" type="ORF">BcabD6B2_51260</name>
</gene>
<sequence>MGKQKSSLTEWPEDLKDVVDWLLRVGEMDQGGSGNSNKLNLQKAVCALNDYGETTSVLKAENTGGLFNSVADGLRVFIGYSSGGGRDLDGQGIGRYGVGGYSSSYTTNAKWTWNNDSEQNSKTCAHILLGSMPLLYYGLTYLLWRCSGRHGWQNQIIQGDWQGTQLNAFMQDMNYDSSRLNSSKGSAFIQRVKDEIRDFTNVSASAPPSYPEFLKKLQENGKPNLAGQAMSAPLYALYAASHAYLQSKWKSHMLNDIPQTKAEIEATLTGYSEAVTKLEPTGAKKLSDACLTLLSHIKDVFHPDPPASSSGAAAAGGVLGTAALGTTAALATNVGGITTTLKNLIPIFK</sequence>
<comment type="caution">
    <text evidence="1">The sequence shown here is derived from an EMBL/GenBank/DDBJ whole genome shotgun (WGS) entry which is preliminary data.</text>
</comment>
<dbReference type="InterPro" id="IPR024751">
    <property type="entry name" value="VESA1"/>
</dbReference>
<proteinExistence type="predicted"/>
<dbReference type="GeneID" id="94197172"/>
<dbReference type="Proteomes" id="UP001497744">
    <property type="component" value="Unassembled WGS sequence"/>
</dbReference>
<dbReference type="EMBL" id="BPLF01000005">
    <property type="protein sequence ID" value="GIX65691.1"/>
    <property type="molecule type" value="Genomic_DNA"/>
</dbReference>
<reference evidence="1 2" key="1">
    <citation type="submission" date="2021-06" db="EMBL/GenBank/DDBJ databases">
        <title>Genome sequence of Babesia caballi.</title>
        <authorList>
            <person name="Yamagishi J."/>
            <person name="Kidaka T."/>
            <person name="Ochi A."/>
        </authorList>
    </citation>
    <scope>NUCLEOTIDE SEQUENCE [LARGE SCALE GENOMIC DNA]</scope>
    <source>
        <strain evidence="1">USDA-D6B2</strain>
    </source>
</reference>
<dbReference type="RefSeq" id="XP_067717760.1">
    <property type="nucleotide sequence ID" value="XM_067861659.1"/>
</dbReference>
<keyword evidence="2" id="KW-1185">Reference proteome</keyword>
<evidence type="ECO:0000313" key="2">
    <source>
        <dbReference type="Proteomes" id="UP001497744"/>
    </source>
</evidence>
<protein>
    <submittedName>
        <fullName evidence="1">Variant erythrocyte surface antigen-1 family protein</fullName>
    </submittedName>
</protein>